<name>A0A226DPI8_FOLCA</name>
<feature type="domain" description="CCHC-type" evidence="2">
    <location>
        <begin position="153"/>
        <end position="169"/>
    </location>
</feature>
<dbReference type="GO" id="GO:0003676">
    <property type="term" value="F:nucleic acid binding"/>
    <property type="evidence" value="ECO:0007669"/>
    <property type="project" value="InterPro"/>
</dbReference>
<gene>
    <name evidence="3" type="ORF">Fcan01_18315</name>
</gene>
<dbReference type="Gene3D" id="4.10.60.10">
    <property type="entry name" value="Zinc finger, CCHC-type"/>
    <property type="match status" value="1"/>
</dbReference>
<dbReference type="OMA" id="REKIWIS"/>
<dbReference type="InterPro" id="IPR001878">
    <property type="entry name" value="Znf_CCHC"/>
</dbReference>
<feature type="domain" description="CCHC-type" evidence="2">
    <location>
        <begin position="187"/>
        <end position="203"/>
    </location>
</feature>
<dbReference type="SMART" id="SM00343">
    <property type="entry name" value="ZnF_C2HC"/>
    <property type="match status" value="2"/>
</dbReference>
<reference evidence="3 4" key="1">
    <citation type="submission" date="2015-12" db="EMBL/GenBank/DDBJ databases">
        <title>The genome of Folsomia candida.</title>
        <authorList>
            <person name="Faddeeva A."/>
            <person name="Derks M.F."/>
            <person name="Anvar Y."/>
            <person name="Smit S."/>
            <person name="Van Straalen N."/>
            <person name="Roelofs D."/>
        </authorList>
    </citation>
    <scope>NUCLEOTIDE SEQUENCE [LARGE SCALE GENOMIC DNA]</scope>
    <source>
        <strain evidence="3 4">VU population</strain>
        <tissue evidence="3">Whole body</tissue>
    </source>
</reference>
<dbReference type="EMBL" id="LNIX01000014">
    <property type="protein sequence ID" value="OXA47143.1"/>
    <property type="molecule type" value="Genomic_DNA"/>
</dbReference>
<proteinExistence type="predicted"/>
<evidence type="ECO:0000313" key="4">
    <source>
        <dbReference type="Proteomes" id="UP000198287"/>
    </source>
</evidence>
<dbReference type="STRING" id="158441.A0A226DPI8"/>
<evidence type="ECO:0000259" key="2">
    <source>
        <dbReference type="SMART" id="SM00343"/>
    </source>
</evidence>
<dbReference type="PANTHER" id="PTHR47331">
    <property type="entry name" value="PHD-TYPE DOMAIN-CONTAINING PROTEIN"/>
    <property type="match status" value="1"/>
</dbReference>
<dbReference type="AlphaFoldDB" id="A0A226DPI8"/>
<feature type="region of interest" description="Disordered" evidence="1">
    <location>
        <begin position="112"/>
        <end position="143"/>
    </location>
</feature>
<sequence length="645" mass="73579">MSKFMGISLRIWSNGLGLVITNAGKKEKLSVDKLYLKLDSALRALGTLNLSKAHPSMYFYPLVESSLPEDLLRAWQRSPMSKDDDGTSEKLAMLMKFLKTEAQGEQQIALARSGFSDEPQKKQDSKKKASTSRQEEDVPTAAGLHEAKVRDKECIFCGKSNHSSADCYRAHSMPPEERRSKVRESRACFVCLRKGHAAKVCRAVVKCKLCSKRHYALVCPELSHQRGSPDNRNGQAVNQASTETSSYQSSIQCDGEVLLKTVLVRVRHQNKNRTVRLLFDEGSQKSYVTSYTCNGIRSKPVGEEVVRNVMIDGSVTSPRRFNKHEMELSSVDGKSKRKLLLRERPQIGGIPPRAKMGPWFQQLKREKIWISDHCQAPVERADIDILIGGDYREQLMTGRRVDLKMGLFAIESVFGWMLCGPTCSVEQSATEMVIHSYLSGDISQLWDLETIGIKDSATKVSREENEIQVKETFQKQVTRDEEGRYVVKLPWIQDELKSTIPNNKSVCEKRLVSATRKLESQEKFQVYADIFEGWESEKMIHRVHHVNSVEPGHYLPHRPVFKPESLTTPVRPVFDASCRMANYPSLNQCLEKGPNMLELIPSILLRFREKKVGVISDIRKAFQMIGVAEEDRKYQRFLWWEEERF</sequence>
<dbReference type="PANTHER" id="PTHR47331:SF5">
    <property type="entry name" value="RIBONUCLEASE H"/>
    <property type="match status" value="1"/>
</dbReference>
<dbReference type="GO" id="GO:0008270">
    <property type="term" value="F:zinc ion binding"/>
    <property type="evidence" value="ECO:0007669"/>
    <property type="project" value="InterPro"/>
</dbReference>
<organism evidence="3 4">
    <name type="scientific">Folsomia candida</name>
    <name type="common">Springtail</name>
    <dbReference type="NCBI Taxonomy" id="158441"/>
    <lineage>
        <taxon>Eukaryota</taxon>
        <taxon>Metazoa</taxon>
        <taxon>Ecdysozoa</taxon>
        <taxon>Arthropoda</taxon>
        <taxon>Hexapoda</taxon>
        <taxon>Collembola</taxon>
        <taxon>Entomobryomorpha</taxon>
        <taxon>Isotomoidea</taxon>
        <taxon>Isotomidae</taxon>
        <taxon>Proisotominae</taxon>
        <taxon>Folsomia</taxon>
    </lineage>
</organism>
<evidence type="ECO:0000256" key="1">
    <source>
        <dbReference type="SAM" id="MobiDB-lite"/>
    </source>
</evidence>
<evidence type="ECO:0000313" key="3">
    <source>
        <dbReference type="EMBL" id="OXA47143.1"/>
    </source>
</evidence>
<dbReference type="Proteomes" id="UP000198287">
    <property type="component" value="Unassembled WGS sequence"/>
</dbReference>
<dbReference type="GO" id="GO:0071897">
    <property type="term" value="P:DNA biosynthetic process"/>
    <property type="evidence" value="ECO:0007669"/>
    <property type="project" value="UniProtKB-ARBA"/>
</dbReference>
<keyword evidence="4" id="KW-1185">Reference proteome</keyword>
<comment type="caution">
    <text evidence="3">The sequence shown here is derived from an EMBL/GenBank/DDBJ whole genome shotgun (WGS) entry which is preliminary data.</text>
</comment>
<dbReference type="SUPFAM" id="SSF56672">
    <property type="entry name" value="DNA/RNA polymerases"/>
    <property type="match status" value="1"/>
</dbReference>
<accession>A0A226DPI8</accession>
<feature type="compositionally biased region" description="Basic and acidic residues" evidence="1">
    <location>
        <begin position="118"/>
        <end position="127"/>
    </location>
</feature>
<dbReference type="OrthoDB" id="416987at2759"/>
<dbReference type="InterPro" id="IPR043502">
    <property type="entry name" value="DNA/RNA_pol_sf"/>
</dbReference>
<protein>
    <submittedName>
        <fullName evidence="3">Cellular nucleic acid-binding protein</fullName>
    </submittedName>
</protein>